<reference evidence="2" key="1">
    <citation type="submission" date="2022-03" db="EMBL/GenBank/DDBJ databases">
        <authorList>
            <person name="Tunstrom K."/>
        </authorList>
    </citation>
    <scope>NUCLEOTIDE SEQUENCE</scope>
</reference>
<dbReference type="PANTHER" id="PTHR46599:SF3">
    <property type="entry name" value="PIGGYBAC TRANSPOSABLE ELEMENT-DERIVED PROTEIN 4"/>
    <property type="match status" value="1"/>
</dbReference>
<dbReference type="Pfam" id="PF13843">
    <property type="entry name" value="DDE_Tnp_1_7"/>
    <property type="match status" value="1"/>
</dbReference>
<evidence type="ECO:0000259" key="1">
    <source>
        <dbReference type="Pfam" id="PF13843"/>
    </source>
</evidence>
<dbReference type="AlphaFoldDB" id="A0AAU9UU27"/>
<accession>A0AAU9UU27</accession>
<protein>
    <recommendedName>
        <fullName evidence="1">PiggyBac transposable element-derived protein domain-containing protein</fullName>
    </recommendedName>
</protein>
<name>A0AAU9UU27_EUPED</name>
<dbReference type="InterPro" id="IPR029526">
    <property type="entry name" value="PGBD"/>
</dbReference>
<comment type="caution">
    <text evidence="2">The sequence shown here is derived from an EMBL/GenBank/DDBJ whole genome shotgun (WGS) entry which is preliminary data.</text>
</comment>
<dbReference type="PANTHER" id="PTHR46599">
    <property type="entry name" value="PIGGYBAC TRANSPOSABLE ELEMENT-DERIVED PROTEIN 4"/>
    <property type="match status" value="1"/>
</dbReference>
<proteinExistence type="predicted"/>
<dbReference type="EMBL" id="CAKOGL010000023">
    <property type="protein sequence ID" value="CAH2101094.1"/>
    <property type="molecule type" value="Genomic_DNA"/>
</dbReference>
<keyword evidence="3" id="KW-1185">Reference proteome</keyword>
<evidence type="ECO:0000313" key="3">
    <source>
        <dbReference type="Proteomes" id="UP001153954"/>
    </source>
</evidence>
<gene>
    <name evidence="2" type="ORF">EEDITHA_LOCUS15886</name>
</gene>
<sequence length="158" mass="18090">MKPAIIVDYNRAKGAVDLSDQMAEYQTPLRKTLKWYKKIAFDLILNVAMVNALVLYKTVTNKHIAIVDLRKEILKSFLAKSSTSEAPLERTIRKKHVLQKKEGPSLKVRRMCVLCYKNNVSIFGRALARNKTKKVPTFCDTCIDKPFLCVECFTNVHV</sequence>
<dbReference type="Proteomes" id="UP001153954">
    <property type="component" value="Unassembled WGS sequence"/>
</dbReference>
<feature type="domain" description="PiggyBac transposable element-derived protein" evidence="1">
    <location>
        <begin position="2"/>
        <end position="52"/>
    </location>
</feature>
<organism evidence="2 3">
    <name type="scientific">Euphydryas editha</name>
    <name type="common">Edith's checkerspot</name>
    <dbReference type="NCBI Taxonomy" id="104508"/>
    <lineage>
        <taxon>Eukaryota</taxon>
        <taxon>Metazoa</taxon>
        <taxon>Ecdysozoa</taxon>
        <taxon>Arthropoda</taxon>
        <taxon>Hexapoda</taxon>
        <taxon>Insecta</taxon>
        <taxon>Pterygota</taxon>
        <taxon>Neoptera</taxon>
        <taxon>Endopterygota</taxon>
        <taxon>Lepidoptera</taxon>
        <taxon>Glossata</taxon>
        <taxon>Ditrysia</taxon>
        <taxon>Papilionoidea</taxon>
        <taxon>Nymphalidae</taxon>
        <taxon>Nymphalinae</taxon>
        <taxon>Euphydryas</taxon>
    </lineage>
</organism>
<evidence type="ECO:0000313" key="2">
    <source>
        <dbReference type="EMBL" id="CAH2101094.1"/>
    </source>
</evidence>